<evidence type="ECO:0000313" key="2">
    <source>
        <dbReference type="Proteomes" id="UP000588604"/>
    </source>
</evidence>
<protein>
    <submittedName>
        <fullName evidence="1">Uncharacterized protein</fullName>
    </submittedName>
</protein>
<dbReference type="EMBL" id="JACIJO010000002">
    <property type="protein sequence ID" value="MBB6326902.1"/>
    <property type="molecule type" value="Genomic_DNA"/>
</dbReference>
<comment type="caution">
    <text evidence="1">The sequence shown here is derived from an EMBL/GenBank/DDBJ whole genome shotgun (WGS) entry which is preliminary data.</text>
</comment>
<accession>A0A841MFI0</accession>
<evidence type="ECO:0000313" key="1">
    <source>
        <dbReference type="EMBL" id="MBB6326902.1"/>
    </source>
</evidence>
<dbReference type="Proteomes" id="UP000588604">
    <property type="component" value="Unassembled WGS sequence"/>
</dbReference>
<dbReference type="AlphaFoldDB" id="A0A841MFI0"/>
<gene>
    <name evidence="1" type="ORF">FHS59_002530</name>
</gene>
<sequence>MSHQIFVGIGKQIAPLLSEEVFCRIFDQIYSHEQAPFVSSYYSL</sequence>
<organism evidence="1 2">
    <name type="scientific">Algoriphagus iocasae</name>
    <dbReference type="NCBI Taxonomy" id="1836499"/>
    <lineage>
        <taxon>Bacteria</taxon>
        <taxon>Pseudomonadati</taxon>
        <taxon>Bacteroidota</taxon>
        <taxon>Cytophagia</taxon>
        <taxon>Cytophagales</taxon>
        <taxon>Cyclobacteriaceae</taxon>
        <taxon>Algoriphagus</taxon>
    </lineage>
</organism>
<reference evidence="1 2" key="1">
    <citation type="submission" date="2020-08" db="EMBL/GenBank/DDBJ databases">
        <title>Genomic Encyclopedia of Type Strains, Phase IV (KMG-IV): sequencing the most valuable type-strain genomes for metagenomic binning, comparative biology and taxonomic classification.</title>
        <authorList>
            <person name="Goeker M."/>
        </authorList>
    </citation>
    <scope>NUCLEOTIDE SEQUENCE [LARGE SCALE GENOMIC DNA]</scope>
    <source>
        <strain evidence="1 2">DSM 102044</strain>
    </source>
</reference>
<keyword evidence="2" id="KW-1185">Reference proteome</keyword>
<name>A0A841MFI0_9BACT</name>
<proteinExistence type="predicted"/>